<protein>
    <submittedName>
        <fullName evidence="5">Glycoside hydrolase family 5 protein</fullName>
    </submittedName>
</protein>
<dbReference type="GO" id="GO:0016787">
    <property type="term" value="F:hydrolase activity"/>
    <property type="evidence" value="ECO:0007669"/>
    <property type="project" value="UniProtKB-KW"/>
</dbReference>
<feature type="domain" description="Glycoside hydrolase family 5" evidence="4">
    <location>
        <begin position="292"/>
        <end position="414"/>
    </location>
</feature>
<feature type="domain" description="Glycoside hydrolase family 5" evidence="4">
    <location>
        <begin position="63"/>
        <end position="240"/>
    </location>
</feature>
<evidence type="ECO:0000313" key="6">
    <source>
        <dbReference type="Proteomes" id="UP001337305"/>
    </source>
</evidence>
<comment type="similarity">
    <text evidence="3">Belongs to the glycosyl hydrolase 5 (cellulase A) family.</text>
</comment>
<dbReference type="PANTHER" id="PTHR31308">
    <property type="match status" value="1"/>
</dbReference>
<evidence type="ECO:0000256" key="1">
    <source>
        <dbReference type="ARBA" id="ARBA00022801"/>
    </source>
</evidence>
<dbReference type="EMBL" id="JAODOP010000004">
    <property type="protein sequence ID" value="MEF3833401.1"/>
    <property type="molecule type" value="Genomic_DNA"/>
</dbReference>
<dbReference type="PROSITE" id="PS51257">
    <property type="entry name" value="PROKAR_LIPOPROTEIN"/>
    <property type="match status" value="1"/>
</dbReference>
<dbReference type="InterPro" id="IPR017853">
    <property type="entry name" value="GH"/>
</dbReference>
<proteinExistence type="inferred from homology"/>
<dbReference type="InterPro" id="IPR013780">
    <property type="entry name" value="Glyco_hydro_b"/>
</dbReference>
<evidence type="ECO:0000256" key="2">
    <source>
        <dbReference type="ARBA" id="ARBA00023295"/>
    </source>
</evidence>
<dbReference type="InterPro" id="IPR001547">
    <property type="entry name" value="Glyco_hydro_5"/>
</dbReference>
<dbReference type="Gene3D" id="3.20.20.80">
    <property type="entry name" value="Glycosidases"/>
    <property type="match status" value="1"/>
</dbReference>
<dbReference type="Pfam" id="PF00150">
    <property type="entry name" value="Cellulase"/>
    <property type="match status" value="2"/>
</dbReference>
<dbReference type="PANTHER" id="PTHR31308:SF3">
    <property type="entry name" value="ENDOGLYCOCERAMIDASE"/>
    <property type="match status" value="1"/>
</dbReference>
<dbReference type="PROSITE" id="PS00659">
    <property type="entry name" value="GLYCOSYL_HYDROL_F5"/>
    <property type="match status" value="1"/>
</dbReference>
<keyword evidence="1 3" id="KW-0378">Hydrolase</keyword>
<evidence type="ECO:0000313" key="5">
    <source>
        <dbReference type="EMBL" id="MEF3833401.1"/>
    </source>
</evidence>
<evidence type="ECO:0000256" key="3">
    <source>
        <dbReference type="RuleBase" id="RU361153"/>
    </source>
</evidence>
<name>A0ABU7XSP2_9FLAO</name>
<keyword evidence="2 3" id="KW-0326">Glycosidase</keyword>
<dbReference type="RefSeq" id="WP_303305747.1">
    <property type="nucleotide sequence ID" value="NZ_JAODOP010000004.1"/>
</dbReference>
<dbReference type="Proteomes" id="UP001337305">
    <property type="component" value="Unassembled WGS sequence"/>
</dbReference>
<dbReference type="InterPro" id="IPR052066">
    <property type="entry name" value="Glycosphingolipid_Hydrolases"/>
</dbReference>
<reference evidence="5 6" key="1">
    <citation type="submission" date="2022-09" db="EMBL/GenBank/DDBJ databases">
        <title>Genome sequencing of Flavivirga sp. MEBiC05379.</title>
        <authorList>
            <person name="Oh H.-M."/>
            <person name="Kwon K.K."/>
            <person name="Park M.J."/>
            <person name="Yang S.-H."/>
        </authorList>
    </citation>
    <scope>NUCLEOTIDE SEQUENCE [LARGE SCALE GENOMIC DNA]</scope>
    <source>
        <strain evidence="5 6">MEBiC05379</strain>
    </source>
</reference>
<gene>
    <name evidence="5" type="ORF">N1F79_09685</name>
</gene>
<keyword evidence="6" id="KW-1185">Reference proteome</keyword>
<sequence length="513" mass="58206">MKVLKALTISLILLTQSCSLKVKEDHFVNVKDNKFITEDGSQIILHGINYVNKSAKIDTTRFSNPENFKLMSKWGFNCIRLGIIWQGVEPQPGVYDEAYLKDLDYQIQLAKEQGIYVFLDMHQDLYSQLFSDGAPEWATLTDGEVHVSDNPVWSDAYFTSPAVKTAVTNFWNNKPAKDGIGVQDHYITMWKMLAERYKDHTSVIGFDLMNEPNMGWGNIKGQELMVEAFIKAYAQETGDILSGEDVIGKWLTQDGRKEILEFISDPSLYAQIVDAMHPIYNAFEKEILMPFFTKTTKAIREVNNNHLIFLETSMSSNMGVYTGIERISNEDKLVYAPHGYDLVVDTPDAATTNNNRINLIFDRHLESSKRLKMPIMIGEWGAFGANGKALQSAFQVVRFFEKSLSSDTYWDFTTHLDDSELLKAISRAYPKTIAGNLTTYSTNVEKQKASFKWIETVKSTSSIFIPKFYNLDLSKIMLSPQGKGFSLIKTEGGWNINIPSNLTERTLTIEPNP</sequence>
<accession>A0ABU7XSP2</accession>
<evidence type="ECO:0000259" key="4">
    <source>
        <dbReference type="Pfam" id="PF00150"/>
    </source>
</evidence>
<dbReference type="Gene3D" id="2.60.40.1180">
    <property type="entry name" value="Golgi alpha-mannosidase II"/>
    <property type="match status" value="1"/>
</dbReference>
<dbReference type="InterPro" id="IPR018087">
    <property type="entry name" value="Glyco_hydro_5_CS"/>
</dbReference>
<organism evidence="5 6">
    <name type="scientific">Flavivirga spongiicola</name>
    <dbReference type="NCBI Taxonomy" id="421621"/>
    <lineage>
        <taxon>Bacteria</taxon>
        <taxon>Pseudomonadati</taxon>
        <taxon>Bacteroidota</taxon>
        <taxon>Flavobacteriia</taxon>
        <taxon>Flavobacteriales</taxon>
        <taxon>Flavobacteriaceae</taxon>
        <taxon>Flavivirga</taxon>
    </lineage>
</organism>
<dbReference type="SUPFAM" id="SSF51445">
    <property type="entry name" value="(Trans)glycosidases"/>
    <property type="match status" value="1"/>
</dbReference>
<comment type="caution">
    <text evidence="5">The sequence shown here is derived from an EMBL/GenBank/DDBJ whole genome shotgun (WGS) entry which is preliminary data.</text>
</comment>